<dbReference type="PROSITE" id="PS50256">
    <property type="entry name" value="PIR_REPEAT_2"/>
    <property type="match status" value="1"/>
</dbReference>
<protein>
    <submittedName>
        <fullName evidence="3">Uncharacterized protein</fullName>
    </submittedName>
</protein>
<feature type="signal peptide" evidence="2">
    <location>
        <begin position="1"/>
        <end position="19"/>
    </location>
</feature>
<evidence type="ECO:0000256" key="1">
    <source>
        <dbReference type="ARBA" id="ARBA00022729"/>
    </source>
</evidence>
<evidence type="ECO:0000313" key="4">
    <source>
        <dbReference type="Proteomes" id="UP000250140"/>
    </source>
</evidence>
<name>A0A8E2EVB7_9PEZI</name>
<sequence>MRSSISLAVIAAVAAPALAVTSIQPITQISDGQIQAPPATSAASYEASSAVVVPTTVAASGYSSYSIPVVSPPIVTSVAPVVSSVPVVVPTYAPGNTSIAVTIPTYTNTTLASVAVGSATVTGPAGTSVGAISGTSAAASASGTGAADSAFGSPLGALSYVAVAVAGFFLA</sequence>
<keyword evidence="4" id="KW-1185">Reference proteome</keyword>
<proteinExistence type="predicted"/>
<accession>A0A8E2EVB7</accession>
<dbReference type="InterPro" id="IPR000420">
    <property type="entry name" value="Yeast_PIR_rpt"/>
</dbReference>
<evidence type="ECO:0000256" key="2">
    <source>
        <dbReference type="SAM" id="SignalP"/>
    </source>
</evidence>
<reference evidence="3 4" key="1">
    <citation type="journal article" date="2016" name="Nat. Commun.">
        <title>Ectomycorrhizal ecology is imprinted in the genome of the dominant symbiotic fungus Cenococcum geophilum.</title>
        <authorList>
            <consortium name="DOE Joint Genome Institute"/>
            <person name="Peter M."/>
            <person name="Kohler A."/>
            <person name="Ohm R.A."/>
            <person name="Kuo A."/>
            <person name="Krutzmann J."/>
            <person name="Morin E."/>
            <person name="Arend M."/>
            <person name="Barry K.W."/>
            <person name="Binder M."/>
            <person name="Choi C."/>
            <person name="Clum A."/>
            <person name="Copeland A."/>
            <person name="Grisel N."/>
            <person name="Haridas S."/>
            <person name="Kipfer T."/>
            <person name="LaButti K."/>
            <person name="Lindquist E."/>
            <person name="Lipzen A."/>
            <person name="Maire R."/>
            <person name="Meier B."/>
            <person name="Mihaltcheva S."/>
            <person name="Molinier V."/>
            <person name="Murat C."/>
            <person name="Poggeler S."/>
            <person name="Quandt C.A."/>
            <person name="Sperisen C."/>
            <person name="Tritt A."/>
            <person name="Tisserant E."/>
            <person name="Crous P.W."/>
            <person name="Henrissat B."/>
            <person name="Nehls U."/>
            <person name="Egli S."/>
            <person name="Spatafora J.W."/>
            <person name="Grigoriev I.V."/>
            <person name="Martin F.M."/>
        </authorList>
    </citation>
    <scope>NUCLEOTIDE SEQUENCE [LARGE SCALE GENOMIC DNA]</scope>
    <source>
        <strain evidence="3 4">CBS 207.34</strain>
    </source>
</reference>
<dbReference type="AlphaFoldDB" id="A0A8E2EVB7"/>
<keyword evidence="1 2" id="KW-0732">Signal</keyword>
<feature type="chain" id="PRO_5034541405" evidence="2">
    <location>
        <begin position="20"/>
        <end position="171"/>
    </location>
</feature>
<dbReference type="EMBL" id="KV750251">
    <property type="protein sequence ID" value="OCL05592.1"/>
    <property type="molecule type" value="Genomic_DNA"/>
</dbReference>
<evidence type="ECO:0000313" key="3">
    <source>
        <dbReference type="EMBL" id="OCL05592.1"/>
    </source>
</evidence>
<dbReference type="GO" id="GO:0005199">
    <property type="term" value="F:structural constituent of cell wall"/>
    <property type="evidence" value="ECO:0007669"/>
    <property type="project" value="InterPro"/>
</dbReference>
<dbReference type="Pfam" id="PF00399">
    <property type="entry name" value="PIR"/>
    <property type="match status" value="1"/>
</dbReference>
<gene>
    <name evidence="3" type="ORF">AOQ84DRAFT_94727</name>
</gene>
<dbReference type="Proteomes" id="UP000250140">
    <property type="component" value="Unassembled WGS sequence"/>
</dbReference>
<organism evidence="3 4">
    <name type="scientific">Glonium stellatum</name>
    <dbReference type="NCBI Taxonomy" id="574774"/>
    <lineage>
        <taxon>Eukaryota</taxon>
        <taxon>Fungi</taxon>
        <taxon>Dikarya</taxon>
        <taxon>Ascomycota</taxon>
        <taxon>Pezizomycotina</taxon>
        <taxon>Dothideomycetes</taxon>
        <taxon>Pleosporomycetidae</taxon>
        <taxon>Gloniales</taxon>
        <taxon>Gloniaceae</taxon>
        <taxon>Glonium</taxon>
    </lineage>
</organism>